<keyword evidence="2 6" id="KW-0812">Transmembrane</keyword>
<evidence type="ECO:0000256" key="2">
    <source>
        <dbReference type="ARBA" id="ARBA00022692"/>
    </source>
</evidence>
<feature type="region of interest" description="Disordered" evidence="5">
    <location>
        <begin position="199"/>
        <end position="228"/>
    </location>
</feature>
<name>A0A9P5XKP5_9AGAR</name>
<keyword evidence="3 6" id="KW-1133">Transmembrane helix</keyword>
<evidence type="ECO:0000256" key="5">
    <source>
        <dbReference type="SAM" id="MobiDB-lite"/>
    </source>
</evidence>
<dbReference type="AlphaFoldDB" id="A0A9P5XKP5"/>
<dbReference type="PANTHER" id="PTHR28018:SF3">
    <property type="entry name" value="RESPIRATORY SUPERCOMPLEX FACTOR 2, MITOCHONDRIAL"/>
    <property type="match status" value="1"/>
</dbReference>
<evidence type="ECO:0000313" key="8">
    <source>
        <dbReference type="EMBL" id="KAF9450946.1"/>
    </source>
</evidence>
<dbReference type="PANTHER" id="PTHR28018">
    <property type="entry name" value="RESPIRATORY SUPERCOMPLEX FACTOR 2, MITOCHONDRIAL"/>
    <property type="match status" value="1"/>
</dbReference>
<organism evidence="8 9">
    <name type="scientific">Macrolepiota fuliginosa MF-IS2</name>
    <dbReference type="NCBI Taxonomy" id="1400762"/>
    <lineage>
        <taxon>Eukaryota</taxon>
        <taxon>Fungi</taxon>
        <taxon>Dikarya</taxon>
        <taxon>Basidiomycota</taxon>
        <taxon>Agaricomycotina</taxon>
        <taxon>Agaricomycetes</taxon>
        <taxon>Agaricomycetidae</taxon>
        <taxon>Agaricales</taxon>
        <taxon>Agaricineae</taxon>
        <taxon>Agaricaceae</taxon>
        <taxon>Macrolepiota</taxon>
    </lineage>
</organism>
<dbReference type="GO" id="GO:0005739">
    <property type="term" value="C:mitochondrion"/>
    <property type="evidence" value="ECO:0007669"/>
    <property type="project" value="UniProtKB-SubCell"/>
</dbReference>
<accession>A0A9P5XKP5</accession>
<dbReference type="InterPro" id="IPR040153">
    <property type="entry name" value="Rcf2"/>
</dbReference>
<keyword evidence="9" id="KW-1185">Reference proteome</keyword>
<dbReference type="PROSITE" id="PS51503">
    <property type="entry name" value="HIG1"/>
    <property type="match status" value="1"/>
</dbReference>
<keyword evidence="4 6" id="KW-0472">Membrane</keyword>
<evidence type="ECO:0000259" key="7">
    <source>
        <dbReference type="PROSITE" id="PS51503"/>
    </source>
</evidence>
<dbReference type="OrthoDB" id="1915122at2759"/>
<feature type="transmembrane region" description="Helical" evidence="6">
    <location>
        <begin position="116"/>
        <end position="136"/>
    </location>
</feature>
<feature type="transmembrane region" description="Helical" evidence="6">
    <location>
        <begin position="50"/>
        <end position="69"/>
    </location>
</feature>
<proteinExistence type="predicted"/>
<dbReference type="Pfam" id="PF04588">
    <property type="entry name" value="HIG_1_N"/>
    <property type="match status" value="1"/>
</dbReference>
<evidence type="ECO:0000256" key="1">
    <source>
        <dbReference type="ARBA" id="ARBA00004173"/>
    </source>
</evidence>
<feature type="transmembrane region" description="Helical" evidence="6">
    <location>
        <begin position="148"/>
        <end position="169"/>
    </location>
</feature>
<dbReference type="EMBL" id="MU151094">
    <property type="protein sequence ID" value="KAF9450946.1"/>
    <property type="molecule type" value="Genomic_DNA"/>
</dbReference>
<gene>
    <name evidence="8" type="ORF">P691DRAFT_757733</name>
</gene>
<comment type="subcellular location">
    <subcellularLocation>
        <location evidence="1">Mitochondrion</location>
    </subcellularLocation>
</comment>
<dbReference type="GO" id="GO:0033617">
    <property type="term" value="P:mitochondrial respiratory chain complex IV assembly"/>
    <property type="evidence" value="ECO:0007669"/>
    <property type="project" value="TreeGrafter"/>
</dbReference>
<dbReference type="Proteomes" id="UP000807342">
    <property type="component" value="Unassembled WGS sequence"/>
</dbReference>
<dbReference type="InterPro" id="IPR007667">
    <property type="entry name" value="Hypoxia_induced_domain"/>
</dbReference>
<feature type="domain" description="HIG1" evidence="7">
    <location>
        <begin position="90"/>
        <end position="181"/>
    </location>
</feature>
<feature type="compositionally biased region" description="Basic and acidic residues" evidence="5">
    <location>
        <begin position="216"/>
        <end position="228"/>
    </location>
</feature>
<evidence type="ECO:0000313" key="9">
    <source>
        <dbReference type="Proteomes" id="UP000807342"/>
    </source>
</evidence>
<evidence type="ECO:0000256" key="6">
    <source>
        <dbReference type="SAM" id="Phobius"/>
    </source>
</evidence>
<sequence length="228" mass="25708">MKPLTDKQITDHAAASRRGALEGTLVSGGAALTGSWYLNRNWAAYRRLPLSLKALGVIIVVAPCLAIQAERRGLEYDRSQWEGESVRVLDERLLQEEKKWQALPLKEKIADWGARYQYTIILGGWVASLGLAGAIISRNRYQSYSQKIVQARMWAQGLTIGLLIGAGALTQTRRKEFAKAEQHDHSWADIIDQQERERKEAERLGLRPPQPTTPQHGREAFGTRLERI</sequence>
<evidence type="ECO:0000256" key="3">
    <source>
        <dbReference type="ARBA" id="ARBA00022989"/>
    </source>
</evidence>
<protein>
    <recommendedName>
        <fullName evidence="7">HIG1 domain-containing protein</fullName>
    </recommendedName>
</protein>
<comment type="caution">
    <text evidence="8">The sequence shown here is derived from an EMBL/GenBank/DDBJ whole genome shotgun (WGS) entry which is preliminary data.</text>
</comment>
<reference evidence="8" key="1">
    <citation type="submission" date="2020-11" db="EMBL/GenBank/DDBJ databases">
        <authorList>
            <consortium name="DOE Joint Genome Institute"/>
            <person name="Ahrendt S."/>
            <person name="Riley R."/>
            <person name="Andreopoulos W."/>
            <person name="Labutti K."/>
            <person name="Pangilinan J."/>
            <person name="Ruiz-Duenas F.J."/>
            <person name="Barrasa J.M."/>
            <person name="Sanchez-Garcia M."/>
            <person name="Camarero S."/>
            <person name="Miyauchi S."/>
            <person name="Serrano A."/>
            <person name="Linde D."/>
            <person name="Babiker R."/>
            <person name="Drula E."/>
            <person name="Ayuso-Fernandez I."/>
            <person name="Pacheco R."/>
            <person name="Padilla G."/>
            <person name="Ferreira P."/>
            <person name="Barriuso J."/>
            <person name="Kellner H."/>
            <person name="Castanera R."/>
            <person name="Alfaro M."/>
            <person name="Ramirez L."/>
            <person name="Pisabarro A.G."/>
            <person name="Kuo A."/>
            <person name="Tritt A."/>
            <person name="Lipzen A."/>
            <person name="He G."/>
            <person name="Yan M."/>
            <person name="Ng V."/>
            <person name="Cullen D."/>
            <person name="Martin F."/>
            <person name="Rosso M.-N."/>
            <person name="Henrissat B."/>
            <person name="Hibbett D."/>
            <person name="Martinez A.T."/>
            <person name="Grigoriev I.V."/>
        </authorList>
    </citation>
    <scope>NUCLEOTIDE SEQUENCE</scope>
    <source>
        <strain evidence="8">MF-IS2</strain>
    </source>
</reference>
<evidence type="ECO:0000256" key="4">
    <source>
        <dbReference type="ARBA" id="ARBA00023136"/>
    </source>
</evidence>